<name>A0AAV5DR52_ELECO</name>
<reference evidence="2" key="2">
    <citation type="submission" date="2021-12" db="EMBL/GenBank/DDBJ databases">
        <title>Resequencing data analysis of finger millet.</title>
        <authorList>
            <person name="Hatakeyama M."/>
            <person name="Aluri S."/>
            <person name="Balachadran M.T."/>
            <person name="Sivarajan S.R."/>
            <person name="Poveda L."/>
            <person name="Shimizu-Inatsugi R."/>
            <person name="Schlapbach R."/>
            <person name="Sreeman S.M."/>
            <person name="Shimizu K.K."/>
        </authorList>
    </citation>
    <scope>NUCLEOTIDE SEQUENCE</scope>
</reference>
<organism evidence="2 3">
    <name type="scientific">Eleusine coracana subsp. coracana</name>
    <dbReference type="NCBI Taxonomy" id="191504"/>
    <lineage>
        <taxon>Eukaryota</taxon>
        <taxon>Viridiplantae</taxon>
        <taxon>Streptophyta</taxon>
        <taxon>Embryophyta</taxon>
        <taxon>Tracheophyta</taxon>
        <taxon>Spermatophyta</taxon>
        <taxon>Magnoliopsida</taxon>
        <taxon>Liliopsida</taxon>
        <taxon>Poales</taxon>
        <taxon>Poaceae</taxon>
        <taxon>PACMAD clade</taxon>
        <taxon>Chloridoideae</taxon>
        <taxon>Cynodonteae</taxon>
        <taxon>Eleusininae</taxon>
        <taxon>Eleusine</taxon>
    </lineage>
</organism>
<gene>
    <name evidence="2" type="primary">ga31112</name>
    <name evidence="2" type="ORF">PR202_ga31112</name>
</gene>
<evidence type="ECO:0000313" key="2">
    <source>
        <dbReference type="EMBL" id="GJN12799.1"/>
    </source>
</evidence>
<accession>A0AAV5DR52</accession>
<reference evidence="2" key="1">
    <citation type="journal article" date="2018" name="DNA Res.">
        <title>Multiple hybrid de novo genome assembly of finger millet, an orphan allotetraploid crop.</title>
        <authorList>
            <person name="Hatakeyama M."/>
            <person name="Aluri S."/>
            <person name="Balachadran M.T."/>
            <person name="Sivarajan S.R."/>
            <person name="Patrignani A."/>
            <person name="Gruter S."/>
            <person name="Poveda L."/>
            <person name="Shimizu-Inatsugi R."/>
            <person name="Baeten J."/>
            <person name="Francoijs K.J."/>
            <person name="Nataraja K.N."/>
            <person name="Reddy Y.A.N."/>
            <person name="Phadnis S."/>
            <person name="Ravikumar R.L."/>
            <person name="Schlapbach R."/>
            <person name="Sreeman S.M."/>
            <person name="Shimizu K.K."/>
        </authorList>
    </citation>
    <scope>NUCLEOTIDE SEQUENCE</scope>
</reference>
<dbReference type="AlphaFoldDB" id="A0AAV5DR52"/>
<comment type="caution">
    <text evidence="2">The sequence shown here is derived from an EMBL/GenBank/DDBJ whole genome shotgun (WGS) entry which is preliminary data.</text>
</comment>
<proteinExistence type="predicted"/>
<evidence type="ECO:0000313" key="3">
    <source>
        <dbReference type="Proteomes" id="UP001054889"/>
    </source>
</evidence>
<feature type="region of interest" description="Disordered" evidence="1">
    <location>
        <begin position="137"/>
        <end position="181"/>
    </location>
</feature>
<feature type="region of interest" description="Disordered" evidence="1">
    <location>
        <begin position="96"/>
        <end position="123"/>
    </location>
</feature>
<dbReference type="EMBL" id="BQKI01000025">
    <property type="protein sequence ID" value="GJN12799.1"/>
    <property type="molecule type" value="Genomic_DNA"/>
</dbReference>
<sequence length="181" mass="19328">MFALGEKRNPENTNLKMVRRRRSVLLLLLALTVLSPLALYTSRLSAALSPIQTRDFPGEITNQGRGINADKLHALPLETVSSLKEPVGIVFAEERGELAKESSESDGRELPLSKGGEHKNRVLSEVKGAADVSELKDGGVIKQVTTGGKDGGSARSASDGREKTSGSRQQSSSEVGDLYPS</sequence>
<keyword evidence="3" id="KW-1185">Reference proteome</keyword>
<protein>
    <submittedName>
        <fullName evidence="2">Uncharacterized protein</fullName>
    </submittedName>
</protein>
<evidence type="ECO:0000256" key="1">
    <source>
        <dbReference type="SAM" id="MobiDB-lite"/>
    </source>
</evidence>
<dbReference type="Proteomes" id="UP001054889">
    <property type="component" value="Unassembled WGS sequence"/>
</dbReference>